<dbReference type="KEGG" id="pbor:BSF38_01612"/>
<comment type="similarity">
    <text evidence="3">Belongs to the IspD/TarI cytidylyltransferase family. IspD subfamily.</text>
</comment>
<dbReference type="PANTHER" id="PTHR32125">
    <property type="entry name" value="2-C-METHYL-D-ERYTHRITOL 4-PHOSPHATE CYTIDYLYLTRANSFERASE, CHLOROPLASTIC"/>
    <property type="match status" value="1"/>
</dbReference>
<name>A0A1U7CMK7_9BACT</name>
<feature type="site" description="Positions MEP for the nucleophilic attack" evidence="3">
    <location>
        <position position="212"/>
    </location>
</feature>
<dbReference type="GO" id="GO:0050518">
    <property type="term" value="F:2-C-methyl-D-erythritol 4-phosphate cytidylyltransferase activity"/>
    <property type="evidence" value="ECO:0007669"/>
    <property type="project" value="UniProtKB-UniRule"/>
</dbReference>
<dbReference type="FunFam" id="3.90.550.10:FF:000003">
    <property type="entry name" value="2-C-methyl-D-erythritol 4-phosphate cytidylyltransferase"/>
    <property type="match status" value="1"/>
</dbReference>
<feature type="site" description="Transition state stabilizer" evidence="3">
    <location>
        <position position="16"/>
    </location>
</feature>
<dbReference type="GO" id="GO:0019288">
    <property type="term" value="P:isopentenyl diphosphate biosynthetic process, methylerythritol 4-phosphate pathway"/>
    <property type="evidence" value="ECO:0007669"/>
    <property type="project" value="UniProtKB-UniRule"/>
</dbReference>
<evidence type="ECO:0000313" key="4">
    <source>
        <dbReference type="EMBL" id="APW60146.1"/>
    </source>
</evidence>
<dbReference type="UniPathway" id="UPA00056">
    <property type="reaction ID" value="UER00093"/>
</dbReference>
<accession>A0A1U7CMK7</accession>
<sequence>MGRFAVILPAAGRSSRFGDPKQKKIYAEIEGRAVWLRSVDPFLKHDDVAQIIVAIAEEDQELFDRRYRESVAFLGIDVIVGGAERSDTVASALERVKPECDFVAVHDAARPCLTADQVAAVFKAAEAHGAALLATPVFETIKRANADRLTTETVSRDNLFLAQTPQVFRRDWLVEAYARRAEHGKAATDDTQLVEAIGHPCAIVPGSSHNLKITTQDDLAMAKAVLDLREKARPAACGHPYADEQAMWNDLPRLKPSDLFGG</sequence>
<feature type="site" description="Positions MEP for the nucleophilic attack" evidence="3">
    <location>
        <position position="156"/>
    </location>
</feature>
<evidence type="ECO:0000256" key="1">
    <source>
        <dbReference type="ARBA" id="ARBA00022679"/>
    </source>
</evidence>
<dbReference type="Gene3D" id="3.90.550.10">
    <property type="entry name" value="Spore Coat Polysaccharide Biosynthesis Protein SpsA, Chain A"/>
    <property type="match status" value="1"/>
</dbReference>
<keyword evidence="5" id="KW-1185">Reference proteome</keyword>
<dbReference type="OrthoDB" id="9806837at2"/>
<dbReference type="InterPro" id="IPR029044">
    <property type="entry name" value="Nucleotide-diphossugar_trans"/>
</dbReference>
<keyword evidence="3" id="KW-0414">Isoprene biosynthesis</keyword>
<dbReference type="EMBL" id="CP019082">
    <property type="protein sequence ID" value="APW60146.1"/>
    <property type="molecule type" value="Genomic_DNA"/>
</dbReference>
<reference evidence="5" key="1">
    <citation type="submission" date="2016-12" db="EMBL/GenBank/DDBJ databases">
        <title>Comparative genomics of four Isosphaeraceae planctomycetes: a common pool of plasmids and glycoside hydrolase genes.</title>
        <authorList>
            <person name="Ivanova A."/>
        </authorList>
    </citation>
    <scope>NUCLEOTIDE SEQUENCE [LARGE SCALE GENOMIC DNA]</scope>
    <source>
        <strain evidence="5">PX4</strain>
    </source>
</reference>
<comment type="pathway">
    <text evidence="3">Isoprenoid biosynthesis; isopentenyl diphosphate biosynthesis via DXP pathway; isopentenyl diphosphate from 1-deoxy-D-xylulose 5-phosphate: step 2/6.</text>
</comment>
<dbReference type="Pfam" id="PF01128">
    <property type="entry name" value="IspD"/>
    <property type="match status" value="1"/>
</dbReference>
<dbReference type="Proteomes" id="UP000186309">
    <property type="component" value="Chromosome"/>
</dbReference>
<dbReference type="InterPro" id="IPR050088">
    <property type="entry name" value="IspD/TarI_cytidylyltransf_bact"/>
</dbReference>
<keyword evidence="1 3" id="KW-0808">Transferase</keyword>
<dbReference type="HAMAP" id="MF_00108">
    <property type="entry name" value="IspD"/>
    <property type="match status" value="1"/>
</dbReference>
<keyword evidence="2 3" id="KW-0548">Nucleotidyltransferase</keyword>
<dbReference type="InterPro" id="IPR001228">
    <property type="entry name" value="IspD"/>
</dbReference>
<dbReference type="RefSeq" id="WP_076344582.1">
    <property type="nucleotide sequence ID" value="NZ_CP019082.1"/>
</dbReference>
<comment type="catalytic activity">
    <reaction evidence="3">
        <text>2-C-methyl-D-erythritol 4-phosphate + CTP + H(+) = 4-CDP-2-C-methyl-D-erythritol + diphosphate</text>
        <dbReference type="Rhea" id="RHEA:13429"/>
        <dbReference type="ChEBI" id="CHEBI:15378"/>
        <dbReference type="ChEBI" id="CHEBI:33019"/>
        <dbReference type="ChEBI" id="CHEBI:37563"/>
        <dbReference type="ChEBI" id="CHEBI:57823"/>
        <dbReference type="ChEBI" id="CHEBI:58262"/>
        <dbReference type="EC" id="2.7.7.60"/>
    </reaction>
</comment>
<comment type="function">
    <text evidence="3">Catalyzes the formation of 4-diphosphocytidyl-2-C-methyl-D-erythritol from CTP and 2-C-methyl-D-erythritol 4-phosphate (MEP).</text>
</comment>
<protein>
    <recommendedName>
        <fullName evidence="3">2-C-methyl-D-erythritol 4-phosphate cytidylyltransferase</fullName>
        <ecNumber evidence="3">2.7.7.60</ecNumber>
    </recommendedName>
    <alternativeName>
        <fullName evidence="3">4-diphosphocytidyl-2C-methyl-D-erythritol synthase</fullName>
    </alternativeName>
    <alternativeName>
        <fullName evidence="3">MEP cytidylyltransferase</fullName>
        <shortName evidence="3">MCT</shortName>
    </alternativeName>
</protein>
<gene>
    <name evidence="3 4" type="primary">ispD</name>
    <name evidence="4" type="ORF">BSF38_01612</name>
</gene>
<evidence type="ECO:0000256" key="3">
    <source>
        <dbReference type="HAMAP-Rule" id="MF_00108"/>
    </source>
</evidence>
<feature type="site" description="Transition state stabilizer" evidence="3">
    <location>
        <position position="24"/>
    </location>
</feature>
<dbReference type="InterPro" id="IPR034683">
    <property type="entry name" value="IspD/TarI"/>
</dbReference>
<organism evidence="4 5">
    <name type="scientific">Paludisphaera borealis</name>
    <dbReference type="NCBI Taxonomy" id="1387353"/>
    <lineage>
        <taxon>Bacteria</taxon>
        <taxon>Pseudomonadati</taxon>
        <taxon>Planctomycetota</taxon>
        <taxon>Planctomycetia</taxon>
        <taxon>Isosphaerales</taxon>
        <taxon>Isosphaeraceae</taxon>
        <taxon>Paludisphaera</taxon>
    </lineage>
</organism>
<evidence type="ECO:0000256" key="2">
    <source>
        <dbReference type="ARBA" id="ARBA00022695"/>
    </source>
</evidence>
<dbReference type="NCBIfam" id="TIGR00453">
    <property type="entry name" value="ispD"/>
    <property type="match status" value="1"/>
</dbReference>
<dbReference type="CDD" id="cd02516">
    <property type="entry name" value="CDP-ME_synthetase"/>
    <property type="match status" value="1"/>
</dbReference>
<dbReference type="STRING" id="1387353.BSF38_01612"/>
<dbReference type="EC" id="2.7.7.60" evidence="3"/>
<dbReference type="SUPFAM" id="SSF53448">
    <property type="entry name" value="Nucleotide-diphospho-sugar transferases"/>
    <property type="match status" value="1"/>
</dbReference>
<evidence type="ECO:0000313" key="5">
    <source>
        <dbReference type="Proteomes" id="UP000186309"/>
    </source>
</evidence>
<dbReference type="PANTHER" id="PTHR32125:SF4">
    <property type="entry name" value="2-C-METHYL-D-ERYTHRITOL 4-PHOSPHATE CYTIDYLYLTRANSFERASE, CHLOROPLASTIC"/>
    <property type="match status" value="1"/>
</dbReference>
<dbReference type="AlphaFoldDB" id="A0A1U7CMK7"/>
<proteinExistence type="inferred from homology"/>